<dbReference type="PANTHER" id="PTHR40078:SF1">
    <property type="entry name" value="INTEGRAL MEMBRANE PROTEIN"/>
    <property type="match status" value="1"/>
</dbReference>
<feature type="transmembrane region" description="Helical" evidence="1">
    <location>
        <begin position="78"/>
        <end position="100"/>
    </location>
</feature>
<sequence length="210" mass="23087">MKIIRQYSLFLIGLFIASMGVAFSTKAGLGTSPVASLPYSVSLVSSLLSFGGWLNVLSVIQIAVQVILLRKKCKPLEIVIQTVLAFVYGYLTNLSCFIISGIEVHNYFEQLLYMLLGCVILAFGIWLQLKGKVAMLPGEAMNRAIAEVTGKRYENIKILFDIIYIALSAAICLIFLGKLEGVREGSIIAAVSVGLIIKFYNFLYSKIKSK</sequence>
<evidence type="ECO:0000313" key="3">
    <source>
        <dbReference type="Proteomes" id="UP000633365"/>
    </source>
</evidence>
<dbReference type="PANTHER" id="PTHR40078">
    <property type="entry name" value="INTEGRAL MEMBRANE PROTEIN-RELATED"/>
    <property type="match status" value="1"/>
</dbReference>
<organism evidence="2 3">
    <name type="scientific">Ruminococcus difficilis</name>
    <dbReference type="NCBI Taxonomy" id="2763069"/>
    <lineage>
        <taxon>Bacteria</taxon>
        <taxon>Bacillati</taxon>
        <taxon>Bacillota</taxon>
        <taxon>Clostridia</taxon>
        <taxon>Eubacteriales</taxon>
        <taxon>Oscillospiraceae</taxon>
        <taxon>Ruminococcus</taxon>
    </lineage>
</organism>
<name>A0A934WUR6_9FIRM</name>
<dbReference type="Pfam" id="PF19700">
    <property type="entry name" value="DUF6198"/>
    <property type="match status" value="1"/>
</dbReference>
<gene>
    <name evidence="2" type="ORF">JKK62_16840</name>
</gene>
<protein>
    <recommendedName>
        <fullName evidence="4">YitT family protein</fullName>
    </recommendedName>
</protein>
<keyword evidence="1" id="KW-0472">Membrane</keyword>
<keyword evidence="3" id="KW-1185">Reference proteome</keyword>
<evidence type="ECO:0000256" key="1">
    <source>
        <dbReference type="SAM" id="Phobius"/>
    </source>
</evidence>
<dbReference type="AlphaFoldDB" id="A0A934WUR6"/>
<feature type="transmembrane region" description="Helical" evidence="1">
    <location>
        <begin position="158"/>
        <end position="179"/>
    </location>
</feature>
<keyword evidence="1" id="KW-0812">Transmembrane</keyword>
<keyword evidence="1" id="KW-1133">Transmembrane helix</keyword>
<reference evidence="2" key="1">
    <citation type="submission" date="2021-01" db="EMBL/GenBank/DDBJ databases">
        <title>Genome public.</title>
        <authorList>
            <person name="Liu C."/>
            <person name="Sun Q."/>
        </authorList>
    </citation>
    <scope>NUCLEOTIDE SEQUENCE</scope>
    <source>
        <strain evidence="2">M6</strain>
    </source>
</reference>
<feature type="transmembrane region" description="Helical" evidence="1">
    <location>
        <begin position="112"/>
        <end position="129"/>
    </location>
</feature>
<dbReference type="EMBL" id="JAEQMG010000194">
    <property type="protein sequence ID" value="MBK6090282.1"/>
    <property type="molecule type" value="Genomic_DNA"/>
</dbReference>
<comment type="caution">
    <text evidence="2">The sequence shown here is derived from an EMBL/GenBank/DDBJ whole genome shotgun (WGS) entry which is preliminary data.</text>
</comment>
<evidence type="ECO:0008006" key="4">
    <source>
        <dbReference type="Google" id="ProtNLM"/>
    </source>
</evidence>
<dbReference type="RefSeq" id="WP_201428941.1">
    <property type="nucleotide sequence ID" value="NZ_JAEQMG010000194.1"/>
</dbReference>
<dbReference type="InterPro" id="IPR038750">
    <property type="entry name" value="YczE/YyaS-like"/>
</dbReference>
<evidence type="ECO:0000313" key="2">
    <source>
        <dbReference type="EMBL" id="MBK6090282.1"/>
    </source>
</evidence>
<proteinExistence type="predicted"/>
<dbReference type="Proteomes" id="UP000633365">
    <property type="component" value="Unassembled WGS sequence"/>
</dbReference>
<accession>A0A934WUR6</accession>
<feature type="transmembrane region" description="Helical" evidence="1">
    <location>
        <begin position="185"/>
        <end position="204"/>
    </location>
</feature>